<accession>A0ABW3L8B2</accession>
<evidence type="ECO:0000313" key="3">
    <source>
        <dbReference type="Proteomes" id="UP001597109"/>
    </source>
</evidence>
<keyword evidence="1" id="KW-1133">Transmembrane helix</keyword>
<feature type="transmembrane region" description="Helical" evidence="1">
    <location>
        <begin position="7"/>
        <end position="27"/>
    </location>
</feature>
<dbReference type="RefSeq" id="WP_144840124.1">
    <property type="nucleotide sequence ID" value="NZ_JBHTKI010000007.1"/>
</dbReference>
<organism evidence="2 3">
    <name type="scientific">Metaplanococcus flavidus</name>
    <dbReference type="NCBI Taxonomy" id="569883"/>
    <lineage>
        <taxon>Bacteria</taxon>
        <taxon>Bacillati</taxon>
        <taxon>Bacillota</taxon>
        <taxon>Bacilli</taxon>
        <taxon>Bacillales</taxon>
        <taxon>Caryophanaceae</taxon>
        <taxon>Metaplanococcus</taxon>
    </lineage>
</organism>
<sequence length="138" mass="16326">MINIKKKYGYLLALIIIGLLVFSFLRWNDYREKDLVEVLDAEEIVEFRFADGTEEYVDLEFNGIVTDQESLQELTNFFSEYRVKKEGERNFETKYPDEQFNFLTSYEDDRITTSYPNSRIGGAIFISNQMCLRNLRGL</sequence>
<reference evidence="3" key="1">
    <citation type="journal article" date="2019" name="Int. J. Syst. Evol. Microbiol.">
        <title>The Global Catalogue of Microorganisms (GCM) 10K type strain sequencing project: providing services to taxonomists for standard genome sequencing and annotation.</title>
        <authorList>
            <consortium name="The Broad Institute Genomics Platform"/>
            <consortium name="The Broad Institute Genome Sequencing Center for Infectious Disease"/>
            <person name="Wu L."/>
            <person name="Ma J."/>
        </authorList>
    </citation>
    <scope>NUCLEOTIDE SEQUENCE [LARGE SCALE GENOMIC DNA]</scope>
    <source>
        <strain evidence="3">CCUG 56756</strain>
    </source>
</reference>
<protein>
    <submittedName>
        <fullName evidence="2">Uncharacterized protein</fullName>
    </submittedName>
</protein>
<name>A0ABW3L8B2_9BACL</name>
<comment type="caution">
    <text evidence="2">The sequence shown here is derived from an EMBL/GenBank/DDBJ whole genome shotgun (WGS) entry which is preliminary data.</text>
</comment>
<keyword evidence="3" id="KW-1185">Reference proteome</keyword>
<evidence type="ECO:0000313" key="2">
    <source>
        <dbReference type="EMBL" id="MFD1030778.1"/>
    </source>
</evidence>
<proteinExistence type="predicted"/>
<evidence type="ECO:0000256" key="1">
    <source>
        <dbReference type="SAM" id="Phobius"/>
    </source>
</evidence>
<dbReference type="Proteomes" id="UP001597109">
    <property type="component" value="Unassembled WGS sequence"/>
</dbReference>
<keyword evidence="1" id="KW-0812">Transmembrane</keyword>
<gene>
    <name evidence="2" type="ORF">ACFQ1X_04975</name>
</gene>
<keyword evidence="1" id="KW-0472">Membrane</keyword>
<dbReference type="EMBL" id="JBHTKI010000007">
    <property type="protein sequence ID" value="MFD1030778.1"/>
    <property type="molecule type" value="Genomic_DNA"/>
</dbReference>